<keyword evidence="2" id="KW-1185">Reference proteome</keyword>
<dbReference type="Proteomes" id="UP000439903">
    <property type="component" value="Unassembled WGS sequence"/>
</dbReference>
<evidence type="ECO:0000313" key="2">
    <source>
        <dbReference type="Proteomes" id="UP000439903"/>
    </source>
</evidence>
<gene>
    <name evidence="1" type="ORF">F8M41_012870</name>
</gene>
<sequence>MELWRLLHDCSLFLQWNCKGLVMASSQLFSFSSIESWRLGDSFFRGLVMLLHNCSLFLQWNCEDLVMASSQSFSFL</sequence>
<organism evidence="1 2">
    <name type="scientific">Gigaspora margarita</name>
    <dbReference type="NCBI Taxonomy" id="4874"/>
    <lineage>
        <taxon>Eukaryota</taxon>
        <taxon>Fungi</taxon>
        <taxon>Fungi incertae sedis</taxon>
        <taxon>Mucoromycota</taxon>
        <taxon>Glomeromycotina</taxon>
        <taxon>Glomeromycetes</taxon>
        <taxon>Diversisporales</taxon>
        <taxon>Gigasporaceae</taxon>
        <taxon>Gigaspora</taxon>
    </lineage>
</organism>
<dbReference type="AlphaFoldDB" id="A0A8H3WZ26"/>
<protein>
    <submittedName>
        <fullName evidence="1">Uncharacterized protein</fullName>
    </submittedName>
</protein>
<reference evidence="1 2" key="1">
    <citation type="journal article" date="2019" name="Environ. Microbiol.">
        <title>At the nexus of three kingdoms: the genome of the mycorrhizal fungus Gigaspora margarita provides insights into plant, endobacterial and fungal interactions.</title>
        <authorList>
            <person name="Venice F."/>
            <person name="Ghignone S."/>
            <person name="Salvioli di Fossalunga A."/>
            <person name="Amselem J."/>
            <person name="Novero M."/>
            <person name="Xianan X."/>
            <person name="Sedzielewska Toro K."/>
            <person name="Morin E."/>
            <person name="Lipzen A."/>
            <person name="Grigoriev I.V."/>
            <person name="Henrissat B."/>
            <person name="Martin F.M."/>
            <person name="Bonfante P."/>
        </authorList>
    </citation>
    <scope>NUCLEOTIDE SEQUENCE [LARGE SCALE GENOMIC DNA]</scope>
    <source>
        <strain evidence="1 2">BEG34</strain>
    </source>
</reference>
<dbReference type="EMBL" id="WTPW01002615">
    <property type="protein sequence ID" value="KAF0374346.1"/>
    <property type="molecule type" value="Genomic_DNA"/>
</dbReference>
<evidence type="ECO:0000313" key="1">
    <source>
        <dbReference type="EMBL" id="KAF0374346.1"/>
    </source>
</evidence>
<accession>A0A8H3WZ26</accession>
<proteinExistence type="predicted"/>
<comment type="caution">
    <text evidence="1">The sequence shown here is derived from an EMBL/GenBank/DDBJ whole genome shotgun (WGS) entry which is preliminary data.</text>
</comment>
<name>A0A8H3WZ26_GIGMA</name>